<dbReference type="EMBL" id="JACHTF010000020">
    <property type="protein sequence ID" value="MBB1061877.1"/>
    <property type="molecule type" value="Genomic_DNA"/>
</dbReference>
<keyword evidence="1" id="KW-0812">Transmembrane</keyword>
<protein>
    <recommendedName>
        <fullName evidence="4">Holin</fullName>
    </recommendedName>
</protein>
<accession>A0A7W3Y731</accession>
<proteinExistence type="predicted"/>
<gene>
    <name evidence="2" type="ORF">H4F98_14980</name>
</gene>
<dbReference type="Proteomes" id="UP000523196">
    <property type="component" value="Unassembled WGS sequence"/>
</dbReference>
<dbReference type="RefSeq" id="WP_182688645.1">
    <property type="nucleotide sequence ID" value="NZ_JACHTF010000020.1"/>
</dbReference>
<comment type="caution">
    <text evidence="2">The sequence shown here is derived from an EMBL/GenBank/DDBJ whole genome shotgun (WGS) entry which is preliminary data.</text>
</comment>
<feature type="transmembrane region" description="Helical" evidence="1">
    <location>
        <begin position="62"/>
        <end position="81"/>
    </location>
</feature>
<keyword evidence="1" id="KW-0472">Membrane</keyword>
<evidence type="ECO:0008006" key="4">
    <source>
        <dbReference type="Google" id="ProtNLM"/>
    </source>
</evidence>
<name>A0A7W3Y731_9GAMM</name>
<sequence length="138" mass="14953">MGLIARKLHWAYWMARYWAMDKYATPCRRAVLVAALVVFSVQAVALWQAAPAAIAPGAPRGAWVQVVIQIALLVISAYIAYASRPKPQVPDPVSGQAPETKDGKALKELFGTVWVDDSAIVGWANGTPEPIRKKGGKK</sequence>
<dbReference type="AlphaFoldDB" id="A0A7W3Y731"/>
<evidence type="ECO:0000256" key="1">
    <source>
        <dbReference type="SAM" id="Phobius"/>
    </source>
</evidence>
<reference evidence="2 3" key="1">
    <citation type="submission" date="2020-08" db="EMBL/GenBank/DDBJ databases">
        <authorList>
            <person name="Xu S."/>
            <person name="Li A."/>
        </authorList>
    </citation>
    <scope>NUCLEOTIDE SEQUENCE [LARGE SCALE GENOMIC DNA]</scope>
    <source>
        <strain evidence="2 3">119BY6-57</strain>
    </source>
</reference>
<evidence type="ECO:0000313" key="3">
    <source>
        <dbReference type="Proteomes" id="UP000523196"/>
    </source>
</evidence>
<keyword evidence="1" id="KW-1133">Transmembrane helix</keyword>
<organism evidence="2 3">
    <name type="scientific">Marilutibacter spongiae</name>
    <dbReference type="NCBI Taxonomy" id="2025720"/>
    <lineage>
        <taxon>Bacteria</taxon>
        <taxon>Pseudomonadati</taxon>
        <taxon>Pseudomonadota</taxon>
        <taxon>Gammaproteobacteria</taxon>
        <taxon>Lysobacterales</taxon>
        <taxon>Lysobacteraceae</taxon>
        <taxon>Marilutibacter</taxon>
    </lineage>
</organism>
<keyword evidence="3" id="KW-1185">Reference proteome</keyword>
<evidence type="ECO:0000313" key="2">
    <source>
        <dbReference type="EMBL" id="MBB1061877.1"/>
    </source>
</evidence>